<evidence type="ECO:0000313" key="6">
    <source>
        <dbReference type="EMBL" id="RSM02652.1"/>
    </source>
</evidence>
<protein>
    <recommendedName>
        <fullName evidence="5">O-methyltransferase C-terminal domain-containing protein</fullName>
    </recommendedName>
</protein>
<dbReference type="InterPro" id="IPR036388">
    <property type="entry name" value="WH-like_DNA-bd_sf"/>
</dbReference>
<dbReference type="PANTHER" id="PTHR43712">
    <property type="entry name" value="PUTATIVE (AFU_ORTHOLOGUE AFUA_4G14580)-RELATED"/>
    <property type="match status" value="1"/>
</dbReference>
<keyword evidence="3" id="KW-0949">S-adenosyl-L-methionine</keyword>
<feature type="region of interest" description="Disordered" evidence="4">
    <location>
        <begin position="33"/>
        <end position="68"/>
    </location>
</feature>
<dbReference type="InterPro" id="IPR036390">
    <property type="entry name" value="WH_DNA-bd_sf"/>
</dbReference>
<keyword evidence="7" id="KW-1185">Reference proteome</keyword>
<feature type="compositionally biased region" description="Basic and acidic residues" evidence="4">
    <location>
        <begin position="56"/>
        <end position="66"/>
    </location>
</feature>
<reference evidence="6 7" key="1">
    <citation type="submission" date="2017-06" db="EMBL/GenBank/DDBJ databases">
        <title>Cmopartive genomic analysis of Ambrosia Fusariam Clade fungi.</title>
        <authorList>
            <person name="Stajich J.E."/>
            <person name="Carrillo J."/>
            <person name="Kijimoto T."/>
            <person name="Eskalen A."/>
            <person name="O'Donnell K."/>
            <person name="Kasson M."/>
        </authorList>
    </citation>
    <scope>NUCLEOTIDE SEQUENCE [LARGE SCALE GENOMIC DNA]</scope>
    <source>
        <strain evidence="6 7">NRRL 20438</strain>
    </source>
</reference>
<sequence>MPETVQPETSNLPEVVAFKAGDGQAGVQVISIDEDQSVSSGSASVHDPAESVTTHDPSEDSEKVSEEDVSIALKATNVDAVPDLIKEITALGETFDKEDSDARLKLMAKAKSLWQSLETPRETMLRHCWAEPSLHCALTAGTDKGLWPYLAKLNGPFNVAEVAEAKGIEPALLSRLLRHVSSMGYLTEIGQDRYELNNFTKSMAFPFINAGYPCISGACLNALGKFHEYANNNGWKDPTDISNSPLQHGYSTKKTFFEHLHTNPPYGQMFHLHMGGYRQGRPSWMDSDFFPVQEKLLNGFDQSEDATLLVDIGGSFGHDIGEFRRKFPDAPGRLVLQDLPVVIDQITKLDEKIERTKYDFFTEQPIKGARAYYMHSVLHDWSDETCTKILKSAMGAMKPGYSKLLINENVIPNTGAQWEATALDVMMLTLLASRERTQENWENLLGKAGLKICNIWTVANGVESLIECELA</sequence>
<dbReference type="EMBL" id="NIZV01000173">
    <property type="protein sequence ID" value="RSM02652.1"/>
    <property type="molecule type" value="Genomic_DNA"/>
</dbReference>
<dbReference type="PANTHER" id="PTHR43712:SF17">
    <property type="entry name" value="O-METHYLTRANSFERASE"/>
    <property type="match status" value="1"/>
</dbReference>
<dbReference type="Gene3D" id="3.40.50.150">
    <property type="entry name" value="Vaccinia Virus protein VP39"/>
    <property type="match status" value="1"/>
</dbReference>
<comment type="caution">
    <text evidence="6">The sequence shown here is derived from an EMBL/GenBank/DDBJ whole genome shotgun (WGS) entry which is preliminary data.</text>
</comment>
<evidence type="ECO:0000259" key="5">
    <source>
        <dbReference type="Pfam" id="PF00891"/>
    </source>
</evidence>
<gene>
    <name evidence="6" type="ORF">CDV31_010821</name>
</gene>
<dbReference type="PROSITE" id="PS51683">
    <property type="entry name" value="SAM_OMT_II"/>
    <property type="match status" value="1"/>
</dbReference>
<dbReference type="AlphaFoldDB" id="A0A428TKX2"/>
<dbReference type="Gene3D" id="1.10.10.10">
    <property type="entry name" value="Winged helix-like DNA-binding domain superfamily/Winged helix DNA-binding domain"/>
    <property type="match status" value="1"/>
</dbReference>
<organism evidence="6 7">
    <name type="scientific">Fusarium ambrosium</name>
    <dbReference type="NCBI Taxonomy" id="131363"/>
    <lineage>
        <taxon>Eukaryota</taxon>
        <taxon>Fungi</taxon>
        <taxon>Dikarya</taxon>
        <taxon>Ascomycota</taxon>
        <taxon>Pezizomycotina</taxon>
        <taxon>Sordariomycetes</taxon>
        <taxon>Hypocreomycetidae</taxon>
        <taxon>Hypocreales</taxon>
        <taxon>Nectriaceae</taxon>
        <taxon>Fusarium</taxon>
        <taxon>Fusarium solani species complex</taxon>
    </lineage>
</organism>
<evidence type="ECO:0000256" key="2">
    <source>
        <dbReference type="ARBA" id="ARBA00022679"/>
    </source>
</evidence>
<dbReference type="Pfam" id="PF00891">
    <property type="entry name" value="Methyltransf_2"/>
    <property type="match status" value="1"/>
</dbReference>
<feature type="domain" description="O-methyltransferase C-terminal" evidence="5">
    <location>
        <begin position="292"/>
        <end position="450"/>
    </location>
</feature>
<keyword evidence="1" id="KW-0489">Methyltransferase</keyword>
<dbReference type="Proteomes" id="UP000288429">
    <property type="component" value="Unassembled WGS sequence"/>
</dbReference>
<dbReference type="GO" id="GO:0008171">
    <property type="term" value="F:O-methyltransferase activity"/>
    <property type="evidence" value="ECO:0007669"/>
    <property type="project" value="InterPro"/>
</dbReference>
<dbReference type="InterPro" id="IPR029063">
    <property type="entry name" value="SAM-dependent_MTases_sf"/>
</dbReference>
<accession>A0A428TKX2</accession>
<dbReference type="SUPFAM" id="SSF53335">
    <property type="entry name" value="S-adenosyl-L-methionine-dependent methyltransferases"/>
    <property type="match status" value="1"/>
</dbReference>
<evidence type="ECO:0000256" key="1">
    <source>
        <dbReference type="ARBA" id="ARBA00022603"/>
    </source>
</evidence>
<dbReference type="InterPro" id="IPR016461">
    <property type="entry name" value="COMT-like"/>
</dbReference>
<dbReference type="InterPro" id="IPR001077">
    <property type="entry name" value="COMT_C"/>
</dbReference>
<evidence type="ECO:0000256" key="4">
    <source>
        <dbReference type="SAM" id="MobiDB-lite"/>
    </source>
</evidence>
<evidence type="ECO:0000256" key="3">
    <source>
        <dbReference type="ARBA" id="ARBA00022691"/>
    </source>
</evidence>
<dbReference type="SUPFAM" id="SSF46785">
    <property type="entry name" value="Winged helix' DNA-binding domain"/>
    <property type="match status" value="1"/>
</dbReference>
<evidence type="ECO:0000313" key="7">
    <source>
        <dbReference type="Proteomes" id="UP000288429"/>
    </source>
</evidence>
<proteinExistence type="predicted"/>
<name>A0A428TKX2_9HYPO</name>
<dbReference type="GO" id="GO:0032259">
    <property type="term" value="P:methylation"/>
    <property type="evidence" value="ECO:0007669"/>
    <property type="project" value="UniProtKB-KW"/>
</dbReference>
<keyword evidence="2" id="KW-0808">Transferase</keyword>